<evidence type="ECO:0000256" key="1">
    <source>
        <dbReference type="SAM" id="SignalP"/>
    </source>
</evidence>
<dbReference type="SUPFAM" id="SSF49899">
    <property type="entry name" value="Concanavalin A-like lectins/glucanases"/>
    <property type="match status" value="1"/>
</dbReference>
<comment type="caution">
    <text evidence="2">The sequence shown here is derived from an EMBL/GenBank/DDBJ whole genome shotgun (WGS) entry which is preliminary data.</text>
</comment>
<accession>A0A146G417</accession>
<proteinExistence type="predicted"/>
<name>A0A146G417_TERSA</name>
<dbReference type="Gene3D" id="3.20.20.80">
    <property type="entry name" value="Glycosidases"/>
    <property type="match status" value="1"/>
</dbReference>
<gene>
    <name evidence="2" type="ORF">TSACC_2944</name>
</gene>
<organism evidence="2 3">
    <name type="scientific">Terrimicrobium sacchariphilum</name>
    <dbReference type="NCBI Taxonomy" id="690879"/>
    <lineage>
        <taxon>Bacteria</taxon>
        <taxon>Pseudomonadati</taxon>
        <taxon>Verrucomicrobiota</taxon>
        <taxon>Terrimicrobiia</taxon>
        <taxon>Terrimicrobiales</taxon>
        <taxon>Terrimicrobiaceae</taxon>
        <taxon>Terrimicrobium</taxon>
    </lineage>
</organism>
<dbReference type="AlphaFoldDB" id="A0A146G417"/>
<dbReference type="EMBL" id="BDCO01000002">
    <property type="protein sequence ID" value="GAT32545.1"/>
    <property type="molecule type" value="Genomic_DNA"/>
</dbReference>
<dbReference type="InterPro" id="IPR013320">
    <property type="entry name" value="ConA-like_dom_sf"/>
</dbReference>
<evidence type="ECO:0000313" key="2">
    <source>
        <dbReference type="EMBL" id="GAT32545.1"/>
    </source>
</evidence>
<dbReference type="RefSeq" id="WP_075078376.1">
    <property type="nucleotide sequence ID" value="NZ_BDCO01000002.1"/>
</dbReference>
<dbReference type="PROSITE" id="PS51257">
    <property type="entry name" value="PROKAR_LIPOPROTEIN"/>
    <property type="match status" value="1"/>
</dbReference>
<keyword evidence="1" id="KW-0732">Signal</keyword>
<feature type="signal peptide" evidence="1">
    <location>
        <begin position="1"/>
        <end position="23"/>
    </location>
</feature>
<evidence type="ECO:0000313" key="3">
    <source>
        <dbReference type="Proteomes" id="UP000076023"/>
    </source>
</evidence>
<dbReference type="Gene3D" id="2.60.120.200">
    <property type="match status" value="1"/>
</dbReference>
<dbReference type="InParanoid" id="A0A146G417"/>
<feature type="chain" id="PRO_5007524397" evidence="1">
    <location>
        <begin position="24"/>
        <end position="959"/>
    </location>
</feature>
<keyword evidence="3" id="KW-1185">Reference proteome</keyword>
<dbReference type="STRING" id="690879.TSACC_2944"/>
<protein>
    <submittedName>
        <fullName evidence="2">Concanavalin A-like lectin/glucanases superfamily protein</fullName>
    </submittedName>
</protein>
<dbReference type="Proteomes" id="UP000076023">
    <property type="component" value="Unassembled WGS sequence"/>
</dbReference>
<dbReference type="GO" id="GO:0030246">
    <property type="term" value="F:carbohydrate binding"/>
    <property type="evidence" value="ECO:0007669"/>
    <property type="project" value="UniProtKB-KW"/>
</dbReference>
<sequence length="959" mass="104565">MIRKVTLLLIAALAALAGCSARAGALPLPSRSPESPVIFWAHYMPMVPHGHMHAHPYSGGNHDAWPFDAQHALLQEDYEEDIRQALDSGVNGFQMLIFVPEDIFEAARKVRKETGRMFYISPQWAYANPKTFEETEKRIVEFYEKHLDDPHVYTKDGYQIHFVWESARTSDVAALQKKLQDKGLKIVLAPTIRSLTSPDLDPARIAALGLRAAEGWMHGAPEGEEPRALTESLAGPTAGGFLYVPSIAAGYDSSNRPGQFIHVPFHGVRTLVDSLRTWVSLGYRQLMLVTWNDPQESLEIPSSRNIWGHNEILSFFHGVADDGKSPFADSKVVVSYPVECMAGDQFFFQVVGLPARGKTLEWRAQVALHPVGASDAQGAIVLRSMSEGAADRESLLEMRWDTSGVVGVVPAIQPIVSVDYRESGGEWQPLYQNVALPPTRLRFNLIQYPVPYAIDLARIAMEPKLALSVQPGGLLDTVALTIDGDASTIRKVNLTDGTRSLGAFREPEAAGNFPLRDIFVRIEASEDRPLTLAVEGGVIRDFYGVAGRPNDALKTVNAPSATFSIRPVNSEARSRVARLDLSPDARLTLNYVKGDPSQAVTANLDELRRGASRTVSIGGKPATLSMILTADMTDANIDYPVKTGPWQRTIPLHLEEDGPMLLQAMALLRNDRVAISPPVWVERPGADPLVAAQWLATEGTFEDFVNPSSETTLNPLSLDHVIAGFVPRSEIPWFHLDLEEGAGTRLNDRGISQQAGRASIETGGLKRDELFKPGIVGDWEWLESGHRGRALRLGGDSVIRFRSKSSPVGAQTTSLWVEVQASGRGEKSRWSTLKAGPFRLEILSGRESLLAFDRGGVKLERRVETAFLPGWNHLVFVYDLSSVRAYLNGADLGEVAAGKPAYQRTHIMPSIGFSGTSPDGPAFTGVLDDVQVIGAGLGPDGVAALAVSPDPNISNPKAP</sequence>
<dbReference type="Pfam" id="PF13385">
    <property type="entry name" value="Laminin_G_3"/>
    <property type="match status" value="1"/>
</dbReference>
<reference evidence="3" key="1">
    <citation type="journal article" date="2017" name="Genome Announc.">
        <title>Draft Genome Sequence of Terrimicrobium sacchariphilum NM-5T, a Facultative Anaerobic Soil Bacterium of the Class Spartobacteria.</title>
        <authorList>
            <person name="Qiu Y.L."/>
            <person name="Tourlousse D.M."/>
            <person name="Matsuura N."/>
            <person name="Ohashi A."/>
            <person name="Sekiguchi Y."/>
        </authorList>
    </citation>
    <scope>NUCLEOTIDE SEQUENCE [LARGE SCALE GENOMIC DNA]</scope>
    <source>
        <strain evidence="3">NM-5</strain>
    </source>
</reference>
<keyword evidence="2" id="KW-0430">Lectin</keyword>